<feature type="region of interest" description="Disordered" evidence="1">
    <location>
        <begin position="1"/>
        <end position="39"/>
    </location>
</feature>
<dbReference type="Proteomes" id="UP000054321">
    <property type="component" value="Unassembled WGS sequence"/>
</dbReference>
<protein>
    <submittedName>
        <fullName evidence="2">Uncharacterized protein</fullName>
    </submittedName>
</protein>
<evidence type="ECO:0000256" key="1">
    <source>
        <dbReference type="SAM" id="MobiDB-lite"/>
    </source>
</evidence>
<proteinExistence type="predicted"/>
<dbReference type="Pfam" id="PF08728">
    <property type="entry name" value="CRT10"/>
    <property type="match status" value="1"/>
</dbReference>
<sequence>MAGGYKSIDVSNFSKQPLSKRFPPPRTPRPTRPNDFFQPPVQAWNPPDIAIWRSNLVALSQRENLYFAAYKDKIHVTIPRGLKQLLPGKPSLIVNLPRTLDGRRIGGTIDRAHPHFVNNILVGDLGSQEILLVACDDGDILAFYTHHMISGIIRGARGDIIKPFLHENVGLSAWGLAIHKRSRLIAAGCNLRQFTVFSPAYSSDEQVDEIQMLPSRIFPEVRQLHGPQSGRQQNAKKTFRLGPEGHNIPSLSFGDDINGQAQSVLVIDIIGNLWIFDIYSNECMRIPSIYGTPLPIERDMVFRGWGLLVLPLKAFKPVEKPQDALGGTQSLKNTLTVQMVDGSPIKCFAITTPTRGLAEQESPYTQYRTSAGMLESPLELEDDSEADKSDDSWTELEEKMVGRLHDYFSGRRSRPITESPEPRLEFDWAEYAGPTRPENSPRGNREAPCGNGDINALRWEYCMRDIANMVNMLPDEFRKMTSRERLHARLDKLYHEGKDLHKRRNGKRNPEARPYLGNGCAILRTYQTDIELFAPTAAVPRTFCEQAIVQRAHFGAGIDNHVGYVRMNMTIAIPQLSLAIVGQQYGYVALLTLTRLNDRYSLDGPIVSFRVDKILPTAEQESGGLWPRRPLMGIAASPIQMDGITRETARRWRLILHFYDHSIMSYELSRDEHSSDLAVL</sequence>
<dbReference type="EMBL" id="KN832873">
    <property type="protein sequence ID" value="KIN04196.1"/>
    <property type="molecule type" value="Genomic_DNA"/>
</dbReference>
<keyword evidence="3" id="KW-1185">Reference proteome</keyword>
<gene>
    <name evidence="2" type="ORF">OIDMADRAFT_178251</name>
</gene>
<reference evidence="3" key="2">
    <citation type="submission" date="2015-01" db="EMBL/GenBank/DDBJ databases">
        <title>Evolutionary Origins and Diversification of the Mycorrhizal Mutualists.</title>
        <authorList>
            <consortium name="DOE Joint Genome Institute"/>
            <consortium name="Mycorrhizal Genomics Consortium"/>
            <person name="Kohler A."/>
            <person name="Kuo A."/>
            <person name="Nagy L.G."/>
            <person name="Floudas D."/>
            <person name="Copeland A."/>
            <person name="Barry K.W."/>
            <person name="Cichocki N."/>
            <person name="Veneault-Fourrey C."/>
            <person name="LaButti K."/>
            <person name="Lindquist E.A."/>
            <person name="Lipzen A."/>
            <person name="Lundell T."/>
            <person name="Morin E."/>
            <person name="Murat C."/>
            <person name="Riley R."/>
            <person name="Ohm R."/>
            <person name="Sun H."/>
            <person name="Tunlid A."/>
            <person name="Henrissat B."/>
            <person name="Grigoriev I.V."/>
            <person name="Hibbett D.S."/>
            <person name="Martin F."/>
        </authorList>
    </citation>
    <scope>NUCLEOTIDE SEQUENCE [LARGE SCALE GENOMIC DNA]</scope>
    <source>
        <strain evidence="3">Zn</strain>
    </source>
</reference>
<dbReference type="HOGENOM" id="CLU_007263_2_0_1"/>
<dbReference type="STRING" id="913774.A0A0C3H7M7"/>
<dbReference type="InterPro" id="IPR014839">
    <property type="entry name" value="Crt10"/>
</dbReference>
<dbReference type="InParanoid" id="A0A0C3H7M7"/>
<name>A0A0C3H7M7_OIDMZ</name>
<evidence type="ECO:0000313" key="3">
    <source>
        <dbReference type="Proteomes" id="UP000054321"/>
    </source>
</evidence>
<dbReference type="AlphaFoldDB" id="A0A0C3H7M7"/>
<dbReference type="OrthoDB" id="5591786at2759"/>
<evidence type="ECO:0000313" key="2">
    <source>
        <dbReference type="EMBL" id="KIN04196.1"/>
    </source>
</evidence>
<reference evidence="2 3" key="1">
    <citation type="submission" date="2014-04" db="EMBL/GenBank/DDBJ databases">
        <authorList>
            <consortium name="DOE Joint Genome Institute"/>
            <person name="Kuo A."/>
            <person name="Martino E."/>
            <person name="Perotto S."/>
            <person name="Kohler A."/>
            <person name="Nagy L.G."/>
            <person name="Floudas D."/>
            <person name="Copeland A."/>
            <person name="Barry K.W."/>
            <person name="Cichocki N."/>
            <person name="Veneault-Fourrey C."/>
            <person name="LaButti K."/>
            <person name="Lindquist E.A."/>
            <person name="Lipzen A."/>
            <person name="Lundell T."/>
            <person name="Morin E."/>
            <person name="Murat C."/>
            <person name="Sun H."/>
            <person name="Tunlid A."/>
            <person name="Henrissat B."/>
            <person name="Grigoriev I.V."/>
            <person name="Hibbett D.S."/>
            <person name="Martin F."/>
            <person name="Nordberg H.P."/>
            <person name="Cantor M.N."/>
            <person name="Hua S.X."/>
        </authorList>
    </citation>
    <scope>NUCLEOTIDE SEQUENCE [LARGE SCALE GENOMIC DNA]</scope>
    <source>
        <strain evidence="2 3">Zn</strain>
    </source>
</reference>
<organism evidence="2 3">
    <name type="scientific">Oidiodendron maius (strain Zn)</name>
    <dbReference type="NCBI Taxonomy" id="913774"/>
    <lineage>
        <taxon>Eukaryota</taxon>
        <taxon>Fungi</taxon>
        <taxon>Dikarya</taxon>
        <taxon>Ascomycota</taxon>
        <taxon>Pezizomycotina</taxon>
        <taxon>Leotiomycetes</taxon>
        <taxon>Leotiomycetes incertae sedis</taxon>
        <taxon>Myxotrichaceae</taxon>
        <taxon>Oidiodendron</taxon>
    </lineage>
</organism>
<feature type="compositionally biased region" description="Pro residues" evidence="1">
    <location>
        <begin position="22"/>
        <end position="31"/>
    </location>
</feature>
<accession>A0A0C3H7M7</accession>